<dbReference type="AlphaFoldDB" id="A0A1M2VU78"/>
<accession>A0A1M2VU78</accession>
<comment type="caution">
    <text evidence="1">The sequence shown here is derived from an EMBL/GenBank/DDBJ whole genome shotgun (WGS) entry which is preliminary data.</text>
</comment>
<dbReference type="EMBL" id="MNAD01000687">
    <property type="protein sequence ID" value="OJT11096.1"/>
    <property type="molecule type" value="Genomic_DNA"/>
</dbReference>
<gene>
    <name evidence="1" type="ORF">TRAPUB_12380</name>
</gene>
<dbReference type="Gene3D" id="3.80.10.10">
    <property type="entry name" value="Ribonuclease Inhibitor"/>
    <property type="match status" value="1"/>
</dbReference>
<dbReference type="OrthoDB" id="3264508at2759"/>
<dbReference type="Proteomes" id="UP000184267">
    <property type="component" value="Unassembled WGS sequence"/>
</dbReference>
<keyword evidence="2" id="KW-1185">Reference proteome</keyword>
<name>A0A1M2VU78_TRAPU</name>
<organism evidence="1 2">
    <name type="scientific">Trametes pubescens</name>
    <name type="common">White-rot fungus</name>
    <dbReference type="NCBI Taxonomy" id="154538"/>
    <lineage>
        <taxon>Eukaryota</taxon>
        <taxon>Fungi</taxon>
        <taxon>Dikarya</taxon>
        <taxon>Basidiomycota</taxon>
        <taxon>Agaricomycotina</taxon>
        <taxon>Agaricomycetes</taxon>
        <taxon>Polyporales</taxon>
        <taxon>Polyporaceae</taxon>
        <taxon>Trametes</taxon>
    </lineage>
</organism>
<protein>
    <submittedName>
        <fullName evidence="1">Uncharacterized protein</fullName>
    </submittedName>
</protein>
<proteinExistence type="predicted"/>
<reference evidence="1 2" key="1">
    <citation type="submission" date="2016-10" db="EMBL/GenBank/DDBJ databases">
        <title>Genome sequence of the basidiomycete white-rot fungus Trametes pubescens.</title>
        <authorList>
            <person name="Makela M.R."/>
            <person name="Granchi Z."/>
            <person name="Peng M."/>
            <person name="De Vries R.P."/>
            <person name="Grigoriev I."/>
            <person name="Riley R."/>
            <person name="Hilden K."/>
        </authorList>
    </citation>
    <scope>NUCLEOTIDE SEQUENCE [LARGE SCALE GENOMIC DNA]</scope>
    <source>
        <strain evidence="1 2">FBCC735</strain>
    </source>
</reference>
<evidence type="ECO:0000313" key="2">
    <source>
        <dbReference type="Proteomes" id="UP000184267"/>
    </source>
</evidence>
<sequence length="464" mass="52706">MFILLHPLLQCSYAHANIRHRSGNLKNYYPDIFNRWDSGQFRHLIGVVDLARLIGELSMLPVAFWRCCGLGSHLVHGSTREDGIRENLAPDDLGLCFATQQRLIKAGVRARLCVFSPTVSEKFQNAAKCEEELIGSFEKKVDIIAGVDPYVPARKSASKVYWALLDVYLGGKGAGSEGEADWLEPIFCNVGDLYPRMAIEVNVSCADEKHVPALVQLRNLESLTIQSPTRALLQSLPQWLGELQNALRDFRLTQMRPSINPRLTHLRHLTVRYSSVSTTDETNRLCRWVRRVIAKAPLETLRLICENETDGVAVSFHPLFEHLSLKHAARLRVLDMPGCYVSKDMLKKLCNTCTALEEVALSISKDTLDEFPLFAEPLERLHTASFNIRHHWRRRDISQDLAEALICSAPSLRRVTVDGKRYEGAWKPTPEGSVRFVVEHVWRAQRLFPWERGSVEEKEAIHIL</sequence>
<dbReference type="InterPro" id="IPR032675">
    <property type="entry name" value="LRR_dom_sf"/>
</dbReference>
<evidence type="ECO:0000313" key="1">
    <source>
        <dbReference type="EMBL" id="OJT11096.1"/>
    </source>
</evidence>
<dbReference type="SUPFAM" id="SSF52047">
    <property type="entry name" value="RNI-like"/>
    <property type="match status" value="1"/>
</dbReference>